<dbReference type="NCBIfam" id="TIGR01893">
    <property type="entry name" value="aa-his-dipept"/>
    <property type="match status" value="1"/>
</dbReference>
<feature type="domain" description="Peptidase M20 dimerisation" evidence="9">
    <location>
        <begin position="206"/>
        <end position="269"/>
    </location>
</feature>
<dbReference type="InterPro" id="IPR001160">
    <property type="entry name" value="Peptidase_M20C"/>
</dbReference>
<dbReference type="PRINTS" id="PR00934">
    <property type="entry name" value="XHISDIPTASE"/>
</dbReference>
<name>D9PJG3_9ZZZZ</name>
<dbReference type="EMBL" id="ADZX01000516">
    <property type="protein sequence ID" value="EFK96307.1"/>
    <property type="molecule type" value="Genomic_DNA"/>
</dbReference>
<dbReference type="AlphaFoldDB" id="D9PJG3"/>
<evidence type="ECO:0000256" key="4">
    <source>
        <dbReference type="ARBA" id="ARBA00022723"/>
    </source>
</evidence>
<dbReference type="InterPro" id="IPR002933">
    <property type="entry name" value="Peptidase_M20"/>
</dbReference>
<evidence type="ECO:0000256" key="3">
    <source>
        <dbReference type="ARBA" id="ARBA00022670"/>
    </source>
</evidence>
<dbReference type="GO" id="GO:0006508">
    <property type="term" value="P:proteolysis"/>
    <property type="evidence" value="ECO:0007669"/>
    <property type="project" value="UniProtKB-KW"/>
</dbReference>
<dbReference type="FunFam" id="3.40.630.10:FF:000015">
    <property type="entry name" value="Aminoacyl-histidine dipeptidase PepD"/>
    <property type="match status" value="1"/>
</dbReference>
<dbReference type="Pfam" id="PF01546">
    <property type="entry name" value="Peptidase_M20"/>
    <property type="match status" value="1"/>
</dbReference>
<gene>
    <name evidence="10" type="primary">pepD</name>
    <name evidence="10" type="ORF">LDC_1672</name>
</gene>
<dbReference type="PANTHER" id="PTHR43501:SF1">
    <property type="entry name" value="CYTOSOL NON-SPECIFIC DIPEPTIDASE"/>
    <property type="match status" value="1"/>
</dbReference>
<keyword evidence="4" id="KW-0479">Metal-binding</keyword>
<organism evidence="10">
    <name type="scientific">sediment metagenome</name>
    <dbReference type="NCBI Taxonomy" id="749907"/>
    <lineage>
        <taxon>unclassified sequences</taxon>
        <taxon>metagenomes</taxon>
        <taxon>ecological metagenomes</taxon>
    </lineage>
</organism>
<evidence type="ECO:0000313" key="10">
    <source>
        <dbReference type="EMBL" id="EFK96307.1"/>
    </source>
</evidence>
<proteinExistence type="predicted"/>
<keyword evidence="8" id="KW-0170">Cobalt</keyword>
<dbReference type="CDD" id="cd03890">
    <property type="entry name" value="M20_pepD"/>
    <property type="match status" value="1"/>
</dbReference>
<dbReference type="SUPFAM" id="SSF53187">
    <property type="entry name" value="Zn-dependent exopeptidases"/>
    <property type="match status" value="1"/>
</dbReference>
<reference evidence="10" key="2">
    <citation type="journal article" date="2011" name="Microb. Ecol.">
        <title>Taxonomic and Functional Metagenomic Profiling of the Microbial Community in the Anoxic Sediment of a Sub-saline Shallow Lake (Laguna de Carrizo, Central Spain).</title>
        <authorList>
            <person name="Ferrer M."/>
            <person name="Guazzaroni M.E."/>
            <person name="Richter M."/>
            <person name="Garcia-Salamanca A."/>
            <person name="Yarza P."/>
            <person name="Suarez-Suarez A."/>
            <person name="Solano J."/>
            <person name="Alcaide M."/>
            <person name="van Dillewijn P."/>
            <person name="Molina-Henares M.A."/>
            <person name="Lopez-Cortes N."/>
            <person name="Al-Ramahi Y."/>
            <person name="Guerrero C."/>
            <person name="Acosta A."/>
            <person name="de Eugenio L.I."/>
            <person name="Martinez V."/>
            <person name="Marques S."/>
            <person name="Rojo F."/>
            <person name="Santero E."/>
            <person name="Genilloud O."/>
            <person name="Perez-Perez J."/>
            <person name="Rossello-Mora R."/>
            <person name="Ramos J.L."/>
        </authorList>
    </citation>
    <scope>NUCLEOTIDE SEQUENCE</scope>
</reference>
<sequence>MRILNELNPANLWYYFEEICSIPRISRDEGKIRRYLLDFAKENNLQSKEDIVGNILITRGADPGFENIKTVVLQSHLDMVGEKNADHPHNWKTDPIRPVIRDGWITASGTTLGADDGIGIAAQMAILTDNTFKTGKIECLFTVDEESGMTGAVNLNPDFFTGRTLLNLDSEDEGILYIGCAGGMDTVGTIHYNPVPVRNNSCALELSVTGLRGGHSGDEIHKGYGNAVKIMNRLILYLAETYEVNISFLNAGNLRNAIPREAFATIVTDISVSDSVKNSAAIFFRKVREEFHDLEKDIKISVNDADLPGSAMDMESQKKLTDAIECCPHGVIAWSKDMEDLVETSTNLASVKFSDNNTIIIVTTQRSSVDSAKREVAAGVVKCLRPAGAEIKHSDGYPGWKPDITSEILRITRNSYKNLFGKDPHIRAIHAGLECGLIYEKVKGIDMISFGPTIRGAHTPEERIDIKSTQIFWELLTDILKNMPATSY</sequence>
<dbReference type="EC" id="3.4.13.3" evidence="10"/>
<comment type="cofactor">
    <cofactor evidence="2">
        <name>Zn(2+)</name>
        <dbReference type="ChEBI" id="CHEBI:29105"/>
    </cofactor>
</comment>
<comment type="cofactor">
    <cofactor evidence="1">
        <name>Co(2+)</name>
        <dbReference type="ChEBI" id="CHEBI:48828"/>
    </cofactor>
</comment>
<evidence type="ECO:0000256" key="7">
    <source>
        <dbReference type="ARBA" id="ARBA00023049"/>
    </source>
</evidence>
<dbReference type="Gene3D" id="3.40.630.10">
    <property type="entry name" value="Zn peptidases"/>
    <property type="match status" value="2"/>
</dbReference>
<reference evidence="10" key="1">
    <citation type="submission" date="2010-07" db="EMBL/GenBank/DDBJ databases">
        <authorList>
            <consortium name="CONSOLIDER consortium CSD2007-00005"/>
            <person name="Guazzaroni M.-E."/>
            <person name="Richter M."/>
            <person name="Garcia-Salamanca A."/>
            <person name="Yarza P."/>
            <person name="Ferrer M."/>
        </authorList>
    </citation>
    <scope>NUCLEOTIDE SEQUENCE</scope>
</reference>
<keyword evidence="10" id="KW-0224">Dipeptidase</keyword>
<keyword evidence="5 10" id="KW-0378">Hydrolase</keyword>
<dbReference type="PIRSF" id="PIRSF016599">
    <property type="entry name" value="Xaa-His_dipept"/>
    <property type="match status" value="1"/>
</dbReference>
<evidence type="ECO:0000256" key="5">
    <source>
        <dbReference type="ARBA" id="ARBA00022801"/>
    </source>
</evidence>
<dbReference type="GO" id="GO:0046872">
    <property type="term" value="F:metal ion binding"/>
    <property type="evidence" value="ECO:0007669"/>
    <property type="project" value="UniProtKB-KW"/>
</dbReference>
<keyword evidence="7" id="KW-0482">Metalloprotease</keyword>
<evidence type="ECO:0000256" key="2">
    <source>
        <dbReference type="ARBA" id="ARBA00001947"/>
    </source>
</evidence>
<evidence type="ECO:0000256" key="8">
    <source>
        <dbReference type="ARBA" id="ARBA00023285"/>
    </source>
</evidence>
<dbReference type="InterPro" id="IPR011650">
    <property type="entry name" value="Peptidase_M20_dimer"/>
</dbReference>
<comment type="caution">
    <text evidence="10">The sequence shown here is derived from an EMBL/GenBank/DDBJ whole genome shotgun (WGS) entry which is preliminary data.</text>
</comment>
<keyword evidence="3" id="KW-0645">Protease</keyword>
<dbReference type="Pfam" id="PF07687">
    <property type="entry name" value="M20_dimer"/>
    <property type="match status" value="1"/>
</dbReference>
<evidence type="ECO:0000256" key="6">
    <source>
        <dbReference type="ARBA" id="ARBA00022833"/>
    </source>
</evidence>
<protein>
    <submittedName>
        <fullName evidence="10">Aminoacyl-histidine dipeptidase</fullName>
        <ecNumber evidence="10">3.4.13.3</ecNumber>
    </submittedName>
</protein>
<evidence type="ECO:0000256" key="1">
    <source>
        <dbReference type="ARBA" id="ARBA00001941"/>
    </source>
</evidence>
<evidence type="ECO:0000259" key="9">
    <source>
        <dbReference type="Pfam" id="PF07687"/>
    </source>
</evidence>
<dbReference type="GO" id="GO:0070573">
    <property type="term" value="F:metallodipeptidase activity"/>
    <property type="evidence" value="ECO:0007669"/>
    <property type="project" value="TreeGrafter"/>
</dbReference>
<dbReference type="PANTHER" id="PTHR43501">
    <property type="entry name" value="CYTOSOL NON-SPECIFIC DIPEPTIDASE"/>
    <property type="match status" value="1"/>
</dbReference>
<keyword evidence="6" id="KW-0862">Zinc</keyword>
<dbReference type="GO" id="GO:0005829">
    <property type="term" value="C:cytosol"/>
    <property type="evidence" value="ECO:0007669"/>
    <property type="project" value="TreeGrafter"/>
</dbReference>
<dbReference type="FunFam" id="3.40.630.10:FF:000018">
    <property type="entry name" value="Aminoacyl-histidine dipeptidase PepD"/>
    <property type="match status" value="1"/>
</dbReference>
<accession>D9PJG3</accession>